<name>A0A0V0GNQ6_SOLCH</name>
<evidence type="ECO:0000256" key="1">
    <source>
        <dbReference type="SAM" id="Phobius"/>
    </source>
</evidence>
<organism evidence="2">
    <name type="scientific">Solanum chacoense</name>
    <name type="common">Chaco potato</name>
    <dbReference type="NCBI Taxonomy" id="4108"/>
    <lineage>
        <taxon>Eukaryota</taxon>
        <taxon>Viridiplantae</taxon>
        <taxon>Streptophyta</taxon>
        <taxon>Embryophyta</taxon>
        <taxon>Tracheophyta</taxon>
        <taxon>Spermatophyta</taxon>
        <taxon>Magnoliopsida</taxon>
        <taxon>eudicotyledons</taxon>
        <taxon>Gunneridae</taxon>
        <taxon>Pentapetalae</taxon>
        <taxon>asterids</taxon>
        <taxon>lamiids</taxon>
        <taxon>Solanales</taxon>
        <taxon>Solanaceae</taxon>
        <taxon>Solanoideae</taxon>
        <taxon>Solaneae</taxon>
        <taxon>Solanum</taxon>
    </lineage>
</organism>
<evidence type="ECO:0000313" key="2">
    <source>
        <dbReference type="EMBL" id="JAP09624.1"/>
    </source>
</evidence>
<keyword evidence="1" id="KW-0472">Membrane</keyword>
<reference evidence="2" key="1">
    <citation type="submission" date="2015-12" db="EMBL/GenBank/DDBJ databases">
        <title>Gene expression during late stages of embryo sac development: a critical building block for successful pollen-pistil interactions.</title>
        <authorList>
            <person name="Liu Y."/>
            <person name="Joly V."/>
            <person name="Sabar M."/>
            <person name="Matton D.P."/>
        </authorList>
    </citation>
    <scope>NUCLEOTIDE SEQUENCE</scope>
</reference>
<dbReference type="AlphaFoldDB" id="A0A0V0GNQ6"/>
<proteinExistence type="predicted"/>
<dbReference type="EMBL" id="GEDG01034650">
    <property type="protein sequence ID" value="JAP09624.1"/>
    <property type="molecule type" value="Transcribed_RNA"/>
</dbReference>
<keyword evidence="1" id="KW-0812">Transmembrane</keyword>
<protein>
    <submittedName>
        <fullName evidence="2">Putative ovule protein</fullName>
    </submittedName>
</protein>
<sequence length="71" mass="8198">MGSTAGYSLGLLTHCCCLDLLCKRMGFSPFSALFLYIKLYVKCIQPKSAPEHLYFAFVLYFLYFNLYISVY</sequence>
<accession>A0A0V0GNQ6</accession>
<feature type="transmembrane region" description="Helical" evidence="1">
    <location>
        <begin position="53"/>
        <end position="70"/>
    </location>
</feature>
<keyword evidence="1" id="KW-1133">Transmembrane helix</keyword>